<feature type="binding site" evidence="15">
    <location>
        <position position="176"/>
    </location>
    <ligand>
        <name>substrate</name>
    </ligand>
</feature>
<comment type="caution">
    <text evidence="21">The sequence shown here is derived from an EMBL/GenBank/DDBJ whole genome shotgun (WGS) entry which is preliminary data.</text>
</comment>
<dbReference type="GO" id="GO:0046872">
    <property type="term" value="F:metal ion binding"/>
    <property type="evidence" value="ECO:0007669"/>
    <property type="project" value="UniProtKB-UniRule"/>
</dbReference>
<evidence type="ECO:0000256" key="9">
    <source>
        <dbReference type="ARBA" id="ARBA00022837"/>
    </source>
</evidence>
<feature type="disulfide bond" evidence="18">
    <location>
        <begin position="51"/>
        <end position="129"/>
    </location>
</feature>
<dbReference type="GO" id="GO:0006979">
    <property type="term" value="P:response to oxidative stress"/>
    <property type="evidence" value="ECO:0007669"/>
    <property type="project" value="UniProtKB-UniRule"/>
</dbReference>
<dbReference type="InterPro" id="IPR000823">
    <property type="entry name" value="Peroxidase_pln"/>
</dbReference>
<evidence type="ECO:0000256" key="19">
    <source>
        <dbReference type="RuleBase" id="RU362060"/>
    </source>
</evidence>
<dbReference type="PROSITE" id="PS00436">
    <property type="entry name" value="PEROXIDASE_2"/>
    <property type="match status" value="1"/>
</dbReference>
<dbReference type="PRINTS" id="PR00458">
    <property type="entry name" value="PEROXIDASE"/>
</dbReference>
<feature type="binding site" description="axial binding residue" evidence="16">
    <location>
        <position position="207"/>
    </location>
    <ligand>
        <name>heme b</name>
        <dbReference type="ChEBI" id="CHEBI:60344"/>
    </ligand>
    <ligandPart>
        <name>Fe</name>
        <dbReference type="ChEBI" id="CHEBI:18248"/>
    </ligandPart>
</feature>
<dbReference type="EC" id="1.11.1.7" evidence="3 19"/>
<evidence type="ECO:0000256" key="3">
    <source>
        <dbReference type="ARBA" id="ARBA00012313"/>
    </source>
</evidence>
<feature type="binding site" evidence="16">
    <location>
        <position position="208"/>
    </location>
    <ligand>
        <name>Ca(2+)</name>
        <dbReference type="ChEBI" id="CHEBI:29108"/>
        <label>2</label>
    </ligand>
</feature>
<keyword evidence="8" id="KW-0732">Signal</keyword>
<keyword evidence="5 19" id="KW-0575">Peroxidase</keyword>
<name>A0A565B1N7_9BRAS</name>
<evidence type="ECO:0000256" key="15">
    <source>
        <dbReference type="PIRSR" id="PIRSR600823-2"/>
    </source>
</evidence>
<dbReference type="GO" id="GO:0020037">
    <property type="term" value="F:heme binding"/>
    <property type="evidence" value="ECO:0007669"/>
    <property type="project" value="UniProtKB-UniRule"/>
</dbReference>
<dbReference type="SUPFAM" id="SSF48113">
    <property type="entry name" value="Heme-dependent peroxidases"/>
    <property type="match status" value="1"/>
</dbReference>
<keyword evidence="13 19" id="KW-0376">Hydrogen peroxide</keyword>
<dbReference type="FunFam" id="1.10.420.10:FF:000010">
    <property type="entry name" value="Peroxidase"/>
    <property type="match status" value="1"/>
</dbReference>
<comment type="function">
    <text evidence="2">Removal of H(2)O(2), oxidation of toxic reductants, biosynthesis and degradation of lignin, suberization, auxin catabolism, response to environmental stresses such as wounding, pathogen attack and oxidative stress. These functions might be dependent on each isozyme/isoform in each plant tissue.</text>
</comment>
<feature type="binding site" evidence="16">
    <location>
        <position position="86"/>
    </location>
    <ligand>
        <name>Ca(2+)</name>
        <dbReference type="ChEBI" id="CHEBI:29108"/>
        <label>1</label>
    </ligand>
</feature>
<dbReference type="Pfam" id="PF00141">
    <property type="entry name" value="peroxidase"/>
    <property type="match status" value="1"/>
</dbReference>
<evidence type="ECO:0000256" key="5">
    <source>
        <dbReference type="ARBA" id="ARBA00022559"/>
    </source>
</evidence>
<dbReference type="Proteomes" id="UP000489600">
    <property type="component" value="Unassembled WGS sequence"/>
</dbReference>
<dbReference type="InterPro" id="IPR010255">
    <property type="entry name" value="Haem_peroxidase_sf"/>
</dbReference>
<evidence type="ECO:0000256" key="13">
    <source>
        <dbReference type="ARBA" id="ARBA00023324"/>
    </source>
</evidence>
<dbReference type="InterPro" id="IPR033905">
    <property type="entry name" value="Secretory_peroxidase"/>
</dbReference>
<feature type="binding site" evidence="16">
    <location>
        <position position="88"/>
    </location>
    <ligand>
        <name>Ca(2+)</name>
        <dbReference type="ChEBI" id="CHEBI:29108"/>
        <label>1</label>
    </ligand>
</feature>
<evidence type="ECO:0000256" key="12">
    <source>
        <dbReference type="ARBA" id="ARBA00023157"/>
    </source>
</evidence>
<feature type="binding site" evidence="16">
    <location>
        <position position="92"/>
    </location>
    <ligand>
        <name>Ca(2+)</name>
        <dbReference type="ChEBI" id="CHEBI:29108"/>
        <label>1</label>
    </ligand>
</feature>
<proteinExistence type="inferred from homology"/>
<evidence type="ECO:0000313" key="22">
    <source>
        <dbReference type="Proteomes" id="UP000489600"/>
    </source>
</evidence>
<keyword evidence="9 16" id="KW-0106">Calcium</keyword>
<organism evidence="21 22">
    <name type="scientific">Arabis nemorensis</name>
    <dbReference type="NCBI Taxonomy" id="586526"/>
    <lineage>
        <taxon>Eukaryota</taxon>
        <taxon>Viridiplantae</taxon>
        <taxon>Streptophyta</taxon>
        <taxon>Embryophyta</taxon>
        <taxon>Tracheophyta</taxon>
        <taxon>Spermatophyta</taxon>
        <taxon>Magnoliopsida</taxon>
        <taxon>eudicotyledons</taxon>
        <taxon>Gunneridae</taxon>
        <taxon>Pentapetalae</taxon>
        <taxon>rosids</taxon>
        <taxon>malvids</taxon>
        <taxon>Brassicales</taxon>
        <taxon>Brassicaceae</taxon>
        <taxon>Arabideae</taxon>
        <taxon>Arabis</taxon>
    </lineage>
</organism>
<feature type="binding site" evidence="16">
    <location>
        <position position="261"/>
    </location>
    <ligand>
        <name>Ca(2+)</name>
        <dbReference type="ChEBI" id="CHEBI:29108"/>
        <label>2</label>
    </ligand>
</feature>
<feature type="binding site" evidence="16">
    <location>
        <position position="83"/>
    </location>
    <ligand>
        <name>Ca(2+)</name>
        <dbReference type="ChEBI" id="CHEBI:29108"/>
        <label>1</label>
    </ligand>
</feature>
<dbReference type="AlphaFoldDB" id="A0A565B1N7"/>
<evidence type="ECO:0000256" key="17">
    <source>
        <dbReference type="PIRSR" id="PIRSR600823-4"/>
    </source>
</evidence>
<feature type="binding site" evidence="16">
    <location>
        <position position="253"/>
    </location>
    <ligand>
        <name>Ca(2+)</name>
        <dbReference type="ChEBI" id="CHEBI:29108"/>
        <label>2</label>
    </ligand>
</feature>
<accession>A0A565B1N7</accession>
<dbReference type="Gene3D" id="1.10.520.10">
    <property type="match status" value="1"/>
</dbReference>
<reference evidence="21" key="1">
    <citation type="submission" date="2019-07" db="EMBL/GenBank/DDBJ databases">
        <authorList>
            <person name="Dittberner H."/>
        </authorList>
    </citation>
    <scope>NUCLEOTIDE SEQUENCE [LARGE SCALE GENOMIC DNA]</scope>
</reference>
<keyword evidence="22" id="KW-1185">Reference proteome</keyword>
<evidence type="ECO:0000256" key="7">
    <source>
        <dbReference type="ARBA" id="ARBA00022723"/>
    </source>
</evidence>
<evidence type="ECO:0000256" key="2">
    <source>
        <dbReference type="ARBA" id="ARBA00002322"/>
    </source>
</evidence>
<sequence length="337" mass="37069">MSRRVRETISSNHFFSPKMITLAIFLVLFFANDQLSFSEAQLQFGFYSKTCPSAESIVRNIVQQAITRDPGNAAVLLRLHFHDCFVEGCDGSILIKHDVNDDERFAGGNAGLGGFDVIDEAKSELERVCPGVVSCADIVTLAARDAVVEAKGPFYEVPTGRRDGLIANMRNAANLPDVEDSVNTLKSKFREKGLSDKDLVLLSAGAHTIGTTACFFVMPRLDAQDPTINPEFFKVLRSKCPQGGDVNVRIPLDWESQFVFDDQIFRNIKNGKGVILSDSVLYQNNDMKKIIDSYLANNRSLKANFAADFAKAMVKMSAIGVKVGVQGQIRRICSATN</sequence>
<evidence type="ECO:0000313" key="21">
    <source>
        <dbReference type="EMBL" id="VVA95561.1"/>
    </source>
</evidence>
<dbReference type="EMBL" id="CABITT030000002">
    <property type="protein sequence ID" value="VVA95561.1"/>
    <property type="molecule type" value="Genomic_DNA"/>
</dbReference>
<evidence type="ECO:0000256" key="14">
    <source>
        <dbReference type="PIRSR" id="PIRSR600823-1"/>
    </source>
</evidence>
<comment type="cofactor">
    <cofactor evidence="16 19">
        <name>Ca(2+)</name>
        <dbReference type="ChEBI" id="CHEBI:29108"/>
    </cofactor>
    <text evidence="16 19">Binds 2 calcium ions per subunit.</text>
</comment>
<evidence type="ECO:0000256" key="18">
    <source>
        <dbReference type="PIRSR" id="PIRSR600823-5"/>
    </source>
</evidence>
<dbReference type="GO" id="GO:0140825">
    <property type="term" value="F:lactoperoxidase activity"/>
    <property type="evidence" value="ECO:0007669"/>
    <property type="project" value="UniProtKB-EC"/>
</dbReference>
<dbReference type="GO" id="GO:0042744">
    <property type="term" value="P:hydrogen peroxide catabolic process"/>
    <property type="evidence" value="ECO:0007669"/>
    <property type="project" value="UniProtKB-KW"/>
</dbReference>
<keyword evidence="6 19" id="KW-0349">Heme</keyword>
<evidence type="ECO:0000256" key="6">
    <source>
        <dbReference type="ARBA" id="ARBA00022617"/>
    </source>
</evidence>
<comment type="catalytic activity">
    <reaction evidence="1 19">
        <text>2 a phenolic donor + H2O2 = 2 a phenolic radical donor + 2 H2O</text>
        <dbReference type="Rhea" id="RHEA:56136"/>
        <dbReference type="ChEBI" id="CHEBI:15377"/>
        <dbReference type="ChEBI" id="CHEBI:16240"/>
        <dbReference type="ChEBI" id="CHEBI:139520"/>
        <dbReference type="ChEBI" id="CHEBI:139521"/>
        <dbReference type="EC" id="1.11.1.7"/>
    </reaction>
</comment>
<feature type="binding site" evidence="16">
    <location>
        <position position="90"/>
    </location>
    <ligand>
        <name>Ca(2+)</name>
        <dbReference type="ChEBI" id="CHEBI:29108"/>
        <label>1</label>
    </ligand>
</feature>
<comment type="cofactor">
    <cofactor evidence="16 19">
        <name>heme b</name>
        <dbReference type="ChEBI" id="CHEBI:60344"/>
    </cofactor>
    <text evidence="16 19">Binds 1 heme b (iron(II)-protoporphyrin IX) group per subunit.</text>
</comment>
<dbReference type="InterPro" id="IPR002016">
    <property type="entry name" value="Haem_peroxidase"/>
</dbReference>
<dbReference type="CDD" id="cd00693">
    <property type="entry name" value="secretory_peroxidase"/>
    <property type="match status" value="1"/>
</dbReference>
<evidence type="ECO:0000256" key="1">
    <source>
        <dbReference type="ARBA" id="ARBA00000189"/>
    </source>
</evidence>
<evidence type="ECO:0000256" key="11">
    <source>
        <dbReference type="ARBA" id="ARBA00023004"/>
    </source>
</evidence>
<gene>
    <name evidence="21" type="ORF">ANE_LOCUS6006</name>
</gene>
<dbReference type="PRINTS" id="PR00461">
    <property type="entry name" value="PLPEROXIDASE"/>
</dbReference>
<comment type="subcellular location">
    <subcellularLocation>
        <location evidence="19">Secreted</location>
    </subcellularLocation>
</comment>
<keyword evidence="10 19" id="KW-0560">Oxidoreductase</keyword>
<keyword evidence="7 16" id="KW-0479">Metal-binding</keyword>
<evidence type="ECO:0000256" key="10">
    <source>
        <dbReference type="ARBA" id="ARBA00023002"/>
    </source>
</evidence>
<protein>
    <recommendedName>
        <fullName evidence="3 19">Peroxidase</fullName>
        <ecNumber evidence="3 19">1.11.1.7</ecNumber>
    </recommendedName>
</protein>
<feature type="disulfide bond" evidence="18">
    <location>
        <begin position="214"/>
        <end position="240"/>
    </location>
</feature>
<dbReference type="InterPro" id="IPR019794">
    <property type="entry name" value="Peroxidases_AS"/>
</dbReference>
<keyword evidence="4 19" id="KW-0964">Secreted</keyword>
<feature type="disulfide bond" evidence="18">
    <location>
        <begin position="135"/>
        <end position="333"/>
    </location>
</feature>
<evidence type="ECO:0000256" key="4">
    <source>
        <dbReference type="ARBA" id="ARBA00022525"/>
    </source>
</evidence>
<dbReference type="PANTHER" id="PTHR31235">
    <property type="entry name" value="PEROXIDASE 25-RELATED"/>
    <property type="match status" value="1"/>
</dbReference>
<dbReference type="GO" id="GO:0005576">
    <property type="term" value="C:extracellular region"/>
    <property type="evidence" value="ECO:0007669"/>
    <property type="project" value="UniProtKB-SubCell"/>
</dbReference>
<dbReference type="OrthoDB" id="2113341at2759"/>
<keyword evidence="11 16" id="KW-0408">Iron</keyword>
<dbReference type="FunFam" id="1.10.520.10:FF:000008">
    <property type="entry name" value="Peroxidase"/>
    <property type="match status" value="1"/>
</dbReference>
<evidence type="ECO:0000256" key="8">
    <source>
        <dbReference type="ARBA" id="ARBA00022729"/>
    </source>
</evidence>
<dbReference type="Gene3D" id="1.10.420.10">
    <property type="entry name" value="Peroxidase, domain 2"/>
    <property type="match status" value="1"/>
</dbReference>
<evidence type="ECO:0000256" key="16">
    <source>
        <dbReference type="PIRSR" id="PIRSR600823-3"/>
    </source>
</evidence>
<keyword evidence="12 18" id="KW-1015">Disulfide bond</keyword>
<dbReference type="PROSITE" id="PS50873">
    <property type="entry name" value="PEROXIDASE_4"/>
    <property type="match status" value="1"/>
</dbReference>
<feature type="site" description="Transition state stabilizer" evidence="17">
    <location>
        <position position="78"/>
    </location>
</feature>
<comment type="similarity">
    <text evidence="19">Belongs to the peroxidase family. Classical plant (class III) peroxidase subfamily.</text>
</comment>
<feature type="disulfide bond" evidence="18">
    <location>
        <begin position="84"/>
        <end position="89"/>
    </location>
</feature>
<evidence type="ECO:0000259" key="20">
    <source>
        <dbReference type="PROSITE" id="PS50873"/>
    </source>
</evidence>
<feature type="domain" description="Plant heme peroxidase family profile" evidence="20">
    <location>
        <begin position="41"/>
        <end position="337"/>
    </location>
</feature>
<feature type="active site" description="Proton acceptor" evidence="14">
    <location>
        <position position="82"/>
    </location>
</feature>